<gene>
    <name evidence="10" type="ORF">KC19_8G176900</name>
</gene>
<dbReference type="GO" id="GO:0033355">
    <property type="term" value="P:ascorbate glutathione cycle"/>
    <property type="evidence" value="ECO:0007669"/>
    <property type="project" value="InterPro"/>
</dbReference>
<dbReference type="Gene3D" id="1.20.1050.10">
    <property type="match status" value="1"/>
</dbReference>
<dbReference type="InterPro" id="IPR004045">
    <property type="entry name" value="Glutathione_S-Trfase_N"/>
</dbReference>
<dbReference type="PROSITE" id="PS50405">
    <property type="entry name" value="GST_CTER"/>
    <property type="match status" value="1"/>
</dbReference>
<evidence type="ECO:0000256" key="6">
    <source>
        <dbReference type="ARBA" id="ARBA00049544"/>
    </source>
</evidence>
<dbReference type="PANTHER" id="PTHR44420:SF2">
    <property type="entry name" value="GLUTATHIONE S-TRANSFERASE DHAR2-RELATED"/>
    <property type="match status" value="1"/>
</dbReference>
<protein>
    <recommendedName>
        <fullName evidence="12">Dehydroascorbate reductase</fullName>
    </recommendedName>
</protein>
<evidence type="ECO:0000256" key="4">
    <source>
        <dbReference type="ARBA" id="ARBA00024194"/>
    </source>
</evidence>
<dbReference type="FunFam" id="3.40.30.10:FF:000102">
    <property type="entry name" value="Glutathione S-transferase DHAR3 chloroplastic"/>
    <property type="match status" value="1"/>
</dbReference>
<reference evidence="10" key="1">
    <citation type="submission" date="2020-06" db="EMBL/GenBank/DDBJ databases">
        <title>WGS assembly of Ceratodon purpureus strain R40.</title>
        <authorList>
            <person name="Carey S.B."/>
            <person name="Jenkins J."/>
            <person name="Shu S."/>
            <person name="Lovell J.T."/>
            <person name="Sreedasyam A."/>
            <person name="Maumus F."/>
            <person name="Tiley G.P."/>
            <person name="Fernandez-Pozo N."/>
            <person name="Barry K."/>
            <person name="Chen C."/>
            <person name="Wang M."/>
            <person name="Lipzen A."/>
            <person name="Daum C."/>
            <person name="Saski C.A."/>
            <person name="Payton A.C."/>
            <person name="Mcbreen J.C."/>
            <person name="Conrad R.E."/>
            <person name="Kollar L.M."/>
            <person name="Olsson S."/>
            <person name="Huttunen S."/>
            <person name="Landis J.B."/>
            <person name="Wickett N.J."/>
            <person name="Johnson M.G."/>
            <person name="Rensing S.A."/>
            <person name="Grimwood J."/>
            <person name="Schmutz J."/>
            <person name="Mcdaniel S.F."/>
        </authorList>
    </citation>
    <scope>NUCLEOTIDE SEQUENCE</scope>
    <source>
        <strain evidence="10">R40</strain>
    </source>
</reference>
<dbReference type="PROSITE" id="PS50404">
    <property type="entry name" value="GST_NTER"/>
    <property type="match status" value="1"/>
</dbReference>
<dbReference type="GO" id="GO:0004364">
    <property type="term" value="F:glutathione transferase activity"/>
    <property type="evidence" value="ECO:0007669"/>
    <property type="project" value="UniProtKB-EC"/>
</dbReference>
<evidence type="ECO:0000259" key="8">
    <source>
        <dbReference type="PROSITE" id="PS50404"/>
    </source>
</evidence>
<evidence type="ECO:0000259" key="9">
    <source>
        <dbReference type="PROSITE" id="PS50405"/>
    </source>
</evidence>
<dbReference type="CDD" id="cd00570">
    <property type="entry name" value="GST_N_family"/>
    <property type="match status" value="1"/>
</dbReference>
<evidence type="ECO:0000313" key="10">
    <source>
        <dbReference type="EMBL" id="KAG0565257.1"/>
    </source>
</evidence>
<feature type="domain" description="GST C-terminal" evidence="9">
    <location>
        <begin position="76"/>
        <end position="217"/>
    </location>
</feature>
<comment type="caution">
    <text evidence="10">The sequence shown here is derived from an EMBL/GenBank/DDBJ whole genome shotgun (WGS) entry which is preliminary data.</text>
</comment>
<feature type="region of interest" description="Disordered" evidence="7">
    <location>
        <begin position="216"/>
        <end position="242"/>
    </location>
</feature>
<dbReference type="GO" id="GO:0045174">
    <property type="term" value="F:glutathione dehydrogenase (ascorbate) activity"/>
    <property type="evidence" value="ECO:0007669"/>
    <property type="project" value="UniProtKB-EC"/>
</dbReference>
<dbReference type="EMBL" id="CM026429">
    <property type="protein sequence ID" value="KAG0565257.1"/>
    <property type="molecule type" value="Genomic_DNA"/>
</dbReference>
<evidence type="ECO:0000313" key="11">
    <source>
        <dbReference type="Proteomes" id="UP000822688"/>
    </source>
</evidence>
<name>A0A8T0H394_CERPU</name>
<keyword evidence="11" id="KW-1185">Reference proteome</keyword>
<proteinExistence type="inferred from homology"/>
<organism evidence="10 11">
    <name type="scientific">Ceratodon purpureus</name>
    <name type="common">Fire moss</name>
    <name type="synonym">Dicranum purpureum</name>
    <dbReference type="NCBI Taxonomy" id="3225"/>
    <lineage>
        <taxon>Eukaryota</taxon>
        <taxon>Viridiplantae</taxon>
        <taxon>Streptophyta</taxon>
        <taxon>Embryophyta</taxon>
        <taxon>Bryophyta</taxon>
        <taxon>Bryophytina</taxon>
        <taxon>Bryopsida</taxon>
        <taxon>Dicranidae</taxon>
        <taxon>Pseudoditrichales</taxon>
        <taxon>Ditrichaceae</taxon>
        <taxon>Ceratodon</taxon>
    </lineage>
</organism>
<evidence type="ECO:0000256" key="7">
    <source>
        <dbReference type="SAM" id="MobiDB-lite"/>
    </source>
</evidence>
<dbReference type="Gene3D" id="3.40.30.10">
    <property type="entry name" value="Glutaredoxin"/>
    <property type="match status" value="1"/>
</dbReference>
<dbReference type="Pfam" id="PF13410">
    <property type="entry name" value="GST_C_2"/>
    <property type="match status" value="1"/>
</dbReference>
<dbReference type="FunFam" id="1.20.1050.10:FF:000029">
    <property type="entry name" value="Glutathione S-transferase DHAR3, chloroplastic"/>
    <property type="match status" value="1"/>
</dbReference>
<evidence type="ECO:0000256" key="2">
    <source>
        <dbReference type="ARBA" id="ARBA00022679"/>
    </source>
</evidence>
<dbReference type="InterPro" id="IPR040079">
    <property type="entry name" value="Glutathione_S-Trfase"/>
</dbReference>
<keyword evidence="1" id="KW-0216">Detoxification</keyword>
<evidence type="ECO:0000256" key="3">
    <source>
        <dbReference type="ARBA" id="ARBA00023002"/>
    </source>
</evidence>
<dbReference type="AlphaFoldDB" id="A0A8T0H394"/>
<evidence type="ECO:0000256" key="5">
    <source>
        <dbReference type="ARBA" id="ARBA00047960"/>
    </source>
</evidence>
<evidence type="ECO:0008006" key="12">
    <source>
        <dbReference type="Google" id="ProtNLM"/>
    </source>
</evidence>
<comment type="catalytic activity">
    <reaction evidence="5">
        <text>RX + glutathione = an S-substituted glutathione + a halide anion + H(+)</text>
        <dbReference type="Rhea" id="RHEA:16437"/>
        <dbReference type="ChEBI" id="CHEBI:15378"/>
        <dbReference type="ChEBI" id="CHEBI:16042"/>
        <dbReference type="ChEBI" id="CHEBI:17792"/>
        <dbReference type="ChEBI" id="CHEBI:57925"/>
        <dbReference type="ChEBI" id="CHEBI:90779"/>
        <dbReference type="EC" id="2.5.1.18"/>
    </reaction>
</comment>
<feature type="domain" description="GST N-terminal" evidence="8">
    <location>
        <begin position="12"/>
        <end position="90"/>
    </location>
</feature>
<dbReference type="Proteomes" id="UP000822688">
    <property type="component" value="Chromosome 8"/>
</dbReference>
<dbReference type="SUPFAM" id="SSF52833">
    <property type="entry name" value="Thioredoxin-like"/>
    <property type="match status" value="1"/>
</dbReference>
<dbReference type="InterPro" id="IPR036249">
    <property type="entry name" value="Thioredoxin-like_sf"/>
</dbReference>
<dbReference type="InterPro" id="IPR044627">
    <property type="entry name" value="DHAR1/2/3/4"/>
</dbReference>
<dbReference type="InterPro" id="IPR010987">
    <property type="entry name" value="Glutathione-S-Trfase_C-like"/>
</dbReference>
<keyword evidence="2" id="KW-0808">Transferase</keyword>
<sequence>MAAPVEVFVKAAVGHPDKLGDCPFSQRVLLTLEEKAIPYNATFIDIENKPQWFLEANPAGKVPVIKDGDKFVSDSDVITQLLEEKYPEPSLKTPAEYASVGANLFPAFLGFLKSHDSNDGTEAALLAEFKSLDEHFKLNNPFIAGEKLTGVDLALAPKLYHATIALPYYKNWHIPEQFTSLLTYIQAITSRESFKKTAAPAEFVIAGWDKHDGVTRSPELSTSAKPSAGHGTAAAKPFSVSL</sequence>
<dbReference type="SFLD" id="SFLDS00019">
    <property type="entry name" value="Glutathione_Transferase_(cytos"/>
    <property type="match status" value="1"/>
</dbReference>
<keyword evidence="3" id="KW-0560">Oxidoreductase</keyword>
<comment type="similarity">
    <text evidence="4">Belongs to the GST superfamily. DHAR family.</text>
</comment>
<dbReference type="PANTHER" id="PTHR44420">
    <property type="entry name" value="GLUTATHIONE S-TRANSFERASE DHAR2-RELATED"/>
    <property type="match status" value="1"/>
</dbReference>
<dbReference type="SUPFAM" id="SSF47616">
    <property type="entry name" value="GST C-terminal domain-like"/>
    <property type="match status" value="1"/>
</dbReference>
<dbReference type="SFLD" id="SFLDG00358">
    <property type="entry name" value="Main_(cytGST)"/>
    <property type="match status" value="1"/>
</dbReference>
<dbReference type="Pfam" id="PF13417">
    <property type="entry name" value="GST_N_3"/>
    <property type="match status" value="1"/>
</dbReference>
<comment type="catalytic activity">
    <reaction evidence="6">
        <text>L-dehydroascorbate + 2 glutathione = glutathione disulfide + L-ascorbate</text>
        <dbReference type="Rhea" id="RHEA:24424"/>
        <dbReference type="ChEBI" id="CHEBI:38290"/>
        <dbReference type="ChEBI" id="CHEBI:57925"/>
        <dbReference type="ChEBI" id="CHEBI:58297"/>
        <dbReference type="ChEBI" id="CHEBI:58539"/>
        <dbReference type="EC" id="1.8.5.1"/>
    </reaction>
</comment>
<evidence type="ECO:0000256" key="1">
    <source>
        <dbReference type="ARBA" id="ARBA00022575"/>
    </source>
</evidence>
<dbReference type="InterPro" id="IPR036282">
    <property type="entry name" value="Glutathione-S-Trfase_C_sf"/>
</dbReference>
<dbReference type="PROSITE" id="PS51354">
    <property type="entry name" value="GLUTAREDOXIN_2"/>
    <property type="match status" value="1"/>
</dbReference>
<accession>A0A8T0H394</accession>